<feature type="transmembrane region" description="Helical" evidence="1">
    <location>
        <begin position="387"/>
        <end position="409"/>
    </location>
</feature>
<evidence type="ECO:0000313" key="4">
    <source>
        <dbReference type="EMBL" id="QDU38595.1"/>
    </source>
</evidence>
<dbReference type="Pfam" id="PF02308">
    <property type="entry name" value="MgtC"/>
    <property type="match status" value="1"/>
</dbReference>
<dbReference type="OrthoDB" id="9813718at2"/>
<dbReference type="Pfam" id="PF13194">
    <property type="entry name" value="DUF4010"/>
    <property type="match status" value="1"/>
</dbReference>
<feature type="transmembrane region" description="Helical" evidence="1">
    <location>
        <begin position="138"/>
        <end position="156"/>
    </location>
</feature>
<evidence type="ECO:0000313" key="5">
    <source>
        <dbReference type="Proteomes" id="UP000320496"/>
    </source>
</evidence>
<dbReference type="InterPro" id="IPR049177">
    <property type="entry name" value="MgtC_SapB_SrpB_YhiD_N"/>
</dbReference>
<feature type="transmembrane region" description="Helical" evidence="1">
    <location>
        <begin position="359"/>
        <end position="382"/>
    </location>
</feature>
<keyword evidence="5" id="KW-1185">Reference proteome</keyword>
<feature type="domain" description="MgtC/SapB/SrpB/YhiD N-terminal" evidence="2">
    <location>
        <begin position="10"/>
        <end position="128"/>
    </location>
</feature>
<dbReference type="PANTHER" id="PTHR39084:SF1">
    <property type="entry name" value="DUF4010 DOMAIN-CONTAINING PROTEIN"/>
    <property type="match status" value="1"/>
</dbReference>
<evidence type="ECO:0000256" key="1">
    <source>
        <dbReference type="SAM" id="Phobius"/>
    </source>
</evidence>
<accession>A0A517Z809</accession>
<feature type="transmembrane region" description="Helical" evidence="1">
    <location>
        <begin position="264"/>
        <end position="280"/>
    </location>
</feature>
<dbReference type="KEGG" id="mri:Mal4_29240"/>
<dbReference type="AlphaFoldDB" id="A0A517Z809"/>
<feature type="transmembrane region" description="Helical" evidence="1">
    <location>
        <begin position="33"/>
        <end position="50"/>
    </location>
</feature>
<feature type="domain" description="DUF4010" evidence="3">
    <location>
        <begin position="176"/>
        <end position="383"/>
    </location>
</feature>
<organism evidence="4 5">
    <name type="scientific">Maioricimonas rarisocia</name>
    <dbReference type="NCBI Taxonomy" id="2528026"/>
    <lineage>
        <taxon>Bacteria</taxon>
        <taxon>Pseudomonadati</taxon>
        <taxon>Planctomycetota</taxon>
        <taxon>Planctomycetia</taxon>
        <taxon>Planctomycetales</taxon>
        <taxon>Planctomycetaceae</taxon>
        <taxon>Maioricimonas</taxon>
    </lineage>
</organism>
<name>A0A517Z809_9PLAN</name>
<feature type="transmembrane region" description="Helical" evidence="1">
    <location>
        <begin position="171"/>
        <end position="189"/>
    </location>
</feature>
<keyword evidence="1" id="KW-0472">Membrane</keyword>
<keyword evidence="1" id="KW-1133">Transmembrane helix</keyword>
<feature type="transmembrane region" description="Helical" evidence="1">
    <location>
        <begin position="300"/>
        <end position="318"/>
    </location>
</feature>
<dbReference type="InterPro" id="IPR025105">
    <property type="entry name" value="DUF4010"/>
</dbReference>
<reference evidence="4 5" key="1">
    <citation type="submission" date="2019-02" db="EMBL/GenBank/DDBJ databases">
        <title>Deep-cultivation of Planctomycetes and their phenomic and genomic characterization uncovers novel biology.</title>
        <authorList>
            <person name="Wiegand S."/>
            <person name="Jogler M."/>
            <person name="Boedeker C."/>
            <person name="Pinto D."/>
            <person name="Vollmers J."/>
            <person name="Rivas-Marin E."/>
            <person name="Kohn T."/>
            <person name="Peeters S.H."/>
            <person name="Heuer A."/>
            <person name="Rast P."/>
            <person name="Oberbeckmann S."/>
            <person name="Bunk B."/>
            <person name="Jeske O."/>
            <person name="Meyerdierks A."/>
            <person name="Storesund J.E."/>
            <person name="Kallscheuer N."/>
            <person name="Luecker S."/>
            <person name="Lage O.M."/>
            <person name="Pohl T."/>
            <person name="Merkel B.J."/>
            <person name="Hornburger P."/>
            <person name="Mueller R.-W."/>
            <person name="Bruemmer F."/>
            <person name="Labrenz M."/>
            <person name="Spormann A.M."/>
            <person name="Op den Camp H."/>
            <person name="Overmann J."/>
            <person name="Amann R."/>
            <person name="Jetten M.S.M."/>
            <person name="Mascher T."/>
            <person name="Medema M.H."/>
            <person name="Devos D.P."/>
            <person name="Kaster A.-K."/>
            <person name="Ovreas L."/>
            <person name="Rohde M."/>
            <person name="Galperin M.Y."/>
            <person name="Jogler C."/>
        </authorList>
    </citation>
    <scope>NUCLEOTIDE SEQUENCE [LARGE SCALE GENOMIC DNA]</scope>
    <source>
        <strain evidence="4 5">Mal4</strain>
    </source>
</reference>
<evidence type="ECO:0000259" key="2">
    <source>
        <dbReference type="Pfam" id="PF02308"/>
    </source>
</evidence>
<dbReference type="EMBL" id="CP036275">
    <property type="protein sequence ID" value="QDU38595.1"/>
    <property type="molecule type" value="Genomic_DNA"/>
</dbReference>
<gene>
    <name evidence="4" type="ORF">Mal4_29240</name>
</gene>
<dbReference type="Proteomes" id="UP000320496">
    <property type="component" value="Chromosome"/>
</dbReference>
<evidence type="ECO:0000259" key="3">
    <source>
        <dbReference type="Pfam" id="PF13194"/>
    </source>
</evidence>
<feature type="transmembrane region" description="Helical" evidence="1">
    <location>
        <begin position="6"/>
        <end position="21"/>
    </location>
</feature>
<protein>
    <submittedName>
        <fullName evidence="4">MgtC family protein</fullName>
    </submittedName>
</protein>
<sequence length="418" mass="44670">MDAEIILQFAVSLGLGLLVGFQREWTAPHVAGIRTFAFVTLFGTVSAHLATQVEGWYLTAGLLVVGSMLAVGTFMQVDDDDEPGLTTHTAALLMYSVGAMIVYFPLELPMLLAGSVAVLLYWKGPLHKFVGRMSSTDFRAVMQLVLLALVILPVLPDRAFDPYGVLNPYRIWLMVVLICGISLGGYIASKFLGDRVGTLVGGILGGVISSTATTVSYSRRIRHGTPVSHAASVIAIASTIVFARVFVEVALVTPGILWQMAPPLATLMAVMAGATALLFFTSRRVQAPIEIEDDPSELRAALVFGLLYAAILFAVAVAKDHFGSRGLYVVAGLSGLTDMDAITLSTARFVADGQVDVDIGWRMILLGALSNIVCKHVIVGLLGGWRLFLRVAPVFVAAIIAGALILLLWPPPLIELPR</sequence>
<keyword evidence="1" id="KW-0812">Transmembrane</keyword>
<proteinExistence type="predicted"/>
<feature type="transmembrane region" description="Helical" evidence="1">
    <location>
        <begin position="56"/>
        <end position="77"/>
    </location>
</feature>
<feature type="transmembrane region" description="Helical" evidence="1">
    <location>
        <begin position="229"/>
        <end position="252"/>
    </location>
</feature>
<dbReference type="PANTHER" id="PTHR39084">
    <property type="entry name" value="MEMBRANE PROTEIN-RELATED"/>
    <property type="match status" value="1"/>
</dbReference>